<feature type="transmembrane region" description="Helical" evidence="10">
    <location>
        <begin position="249"/>
        <end position="267"/>
    </location>
</feature>
<keyword evidence="3 9" id="KW-1003">Cell membrane</keyword>
<evidence type="ECO:0000256" key="6">
    <source>
        <dbReference type="ARBA" id="ARBA00022989"/>
    </source>
</evidence>
<keyword evidence="8 9" id="KW-0012">Acyltransferase</keyword>
<comment type="subcellular location">
    <subcellularLocation>
        <location evidence="1">Cell membrane</location>
        <topology evidence="1">Multi-pass membrane protein</topology>
    </subcellularLocation>
</comment>
<gene>
    <name evidence="11" type="ORF">GCM10011511_35050</name>
</gene>
<keyword evidence="6 10" id="KW-1133">Transmembrane helix</keyword>
<dbReference type="Pfam" id="PF03062">
    <property type="entry name" value="MBOAT"/>
    <property type="match status" value="1"/>
</dbReference>
<sequence length="468" mass="54211">MLFNSFPFLILLLITFGVYYLPRISRYQVGILIISSLVFYAYDSPILVLLLLFSAAINIVTSYYIVSGKTSWKKTTAVIGVALNLLVLCFFKYSPLFAHSFFNSNDPIGHFLVTIPLPIGISFFTFEGISLLVDVFTEKYFDNRKVIDPSFVRHSRNTLFFISFFPHLIAGPILKAHDFLPQIGKKNLRDIDWENSFKHLLVGYFLKMVVADNLKDFTYWIEYPYFQSMSTTTLLALLFGYSCQIFADFAGYSAIAIGLAGLFGYRFQENFNFPYISTSFREFWKRWHISLSSFLMEYLYFPLGGNRKGKIRTYINLMITMILGGLWHGAAISYAVWGGFHGAALATERFISDKVKIKPGRFLLVLKGLMVFCFVTLAWLLFKLPDFSHVLQYLKCIRKNFFILDRYDIIAYILLYSLPVILYHVAYLLRTRSFFLRMAKWEYAIYAVMLFLIVTNSGSTGSFIYFQF</sequence>
<comment type="similarity">
    <text evidence="2 9">Belongs to the membrane-bound acyltransferase family.</text>
</comment>
<feature type="transmembrane region" description="Helical" evidence="10">
    <location>
        <begin position="287"/>
        <end position="304"/>
    </location>
</feature>
<dbReference type="AlphaFoldDB" id="A0A8J2UEZ7"/>
<reference evidence="11" key="1">
    <citation type="journal article" date="2014" name="Int. J. Syst. Evol. Microbiol.">
        <title>Complete genome sequence of Corynebacterium casei LMG S-19264T (=DSM 44701T), isolated from a smear-ripened cheese.</title>
        <authorList>
            <consortium name="US DOE Joint Genome Institute (JGI-PGF)"/>
            <person name="Walter F."/>
            <person name="Albersmeier A."/>
            <person name="Kalinowski J."/>
            <person name="Ruckert C."/>
        </authorList>
    </citation>
    <scope>NUCLEOTIDE SEQUENCE</scope>
    <source>
        <strain evidence="11">CGMCC 1.15448</strain>
    </source>
</reference>
<evidence type="ECO:0000256" key="5">
    <source>
        <dbReference type="ARBA" id="ARBA00022692"/>
    </source>
</evidence>
<feature type="transmembrane region" description="Helical" evidence="10">
    <location>
        <begin position="363"/>
        <end position="382"/>
    </location>
</feature>
<evidence type="ECO:0000256" key="8">
    <source>
        <dbReference type="ARBA" id="ARBA00023315"/>
    </source>
</evidence>
<proteinExistence type="inferred from homology"/>
<evidence type="ECO:0000313" key="11">
    <source>
        <dbReference type="EMBL" id="GGB08561.1"/>
    </source>
</evidence>
<organism evidence="11 12">
    <name type="scientific">Puia dinghuensis</name>
    <dbReference type="NCBI Taxonomy" id="1792502"/>
    <lineage>
        <taxon>Bacteria</taxon>
        <taxon>Pseudomonadati</taxon>
        <taxon>Bacteroidota</taxon>
        <taxon>Chitinophagia</taxon>
        <taxon>Chitinophagales</taxon>
        <taxon>Chitinophagaceae</taxon>
        <taxon>Puia</taxon>
    </lineage>
</organism>
<feature type="transmembrane region" description="Helical" evidence="10">
    <location>
        <begin position="48"/>
        <end position="66"/>
    </location>
</feature>
<feature type="transmembrane region" description="Helical" evidence="10">
    <location>
        <begin position="223"/>
        <end position="242"/>
    </location>
</feature>
<evidence type="ECO:0000313" key="12">
    <source>
        <dbReference type="Proteomes" id="UP000607559"/>
    </source>
</evidence>
<reference evidence="11" key="2">
    <citation type="submission" date="2020-09" db="EMBL/GenBank/DDBJ databases">
        <authorList>
            <person name="Sun Q."/>
            <person name="Zhou Y."/>
        </authorList>
    </citation>
    <scope>NUCLEOTIDE SEQUENCE</scope>
    <source>
        <strain evidence="11">CGMCC 1.15448</strain>
    </source>
</reference>
<dbReference type="InterPro" id="IPR004299">
    <property type="entry name" value="MBOAT_fam"/>
</dbReference>
<dbReference type="Proteomes" id="UP000607559">
    <property type="component" value="Unassembled WGS sequence"/>
</dbReference>
<feature type="transmembrane region" description="Helical" evidence="10">
    <location>
        <begin position="78"/>
        <end position="102"/>
    </location>
</feature>
<dbReference type="GO" id="GO:0005886">
    <property type="term" value="C:plasma membrane"/>
    <property type="evidence" value="ECO:0007669"/>
    <property type="project" value="UniProtKB-SubCell"/>
</dbReference>
<dbReference type="PANTHER" id="PTHR13285">
    <property type="entry name" value="ACYLTRANSFERASE"/>
    <property type="match status" value="1"/>
</dbReference>
<dbReference type="InterPro" id="IPR028362">
    <property type="entry name" value="AlgI"/>
</dbReference>
<dbReference type="PIRSF" id="PIRSF016636">
    <property type="entry name" value="AlgI_DltB"/>
    <property type="match status" value="1"/>
</dbReference>
<accession>A0A8J2UEZ7</accession>
<evidence type="ECO:0000256" key="10">
    <source>
        <dbReference type="SAM" id="Phobius"/>
    </source>
</evidence>
<comment type="caution">
    <text evidence="11">The sequence shown here is derived from an EMBL/GenBank/DDBJ whole genome shotgun (WGS) entry which is preliminary data.</text>
</comment>
<dbReference type="InterPro" id="IPR024194">
    <property type="entry name" value="Ac/AlaTfrase_AlgI/DltB"/>
</dbReference>
<keyword evidence="4 9" id="KW-0808">Transferase</keyword>
<dbReference type="PANTHER" id="PTHR13285:SF23">
    <property type="entry name" value="TEICHOIC ACID D-ALANYLTRANSFERASE"/>
    <property type="match status" value="1"/>
</dbReference>
<feature type="transmembrane region" description="Helical" evidence="10">
    <location>
        <begin position="441"/>
        <end position="466"/>
    </location>
</feature>
<keyword evidence="12" id="KW-1185">Reference proteome</keyword>
<dbReference type="InterPro" id="IPR051085">
    <property type="entry name" value="MB_O-acyltransferase"/>
</dbReference>
<evidence type="ECO:0000256" key="4">
    <source>
        <dbReference type="ARBA" id="ARBA00022679"/>
    </source>
</evidence>
<dbReference type="EMBL" id="BMJC01000004">
    <property type="protein sequence ID" value="GGB08561.1"/>
    <property type="molecule type" value="Genomic_DNA"/>
</dbReference>
<evidence type="ECO:0000256" key="1">
    <source>
        <dbReference type="ARBA" id="ARBA00004651"/>
    </source>
</evidence>
<dbReference type="PIRSF" id="PIRSF500217">
    <property type="entry name" value="AlgI"/>
    <property type="match status" value="1"/>
</dbReference>
<feature type="transmembrane region" description="Helical" evidence="10">
    <location>
        <begin position="108"/>
        <end position="136"/>
    </location>
</feature>
<keyword evidence="7 9" id="KW-0472">Membrane</keyword>
<dbReference type="RefSeq" id="WP_188934058.1">
    <property type="nucleotide sequence ID" value="NZ_BMJC01000004.1"/>
</dbReference>
<dbReference type="GO" id="GO:0016746">
    <property type="term" value="F:acyltransferase activity"/>
    <property type="evidence" value="ECO:0007669"/>
    <property type="project" value="UniProtKB-KW"/>
</dbReference>
<dbReference type="GO" id="GO:0042121">
    <property type="term" value="P:alginic acid biosynthetic process"/>
    <property type="evidence" value="ECO:0007669"/>
    <property type="project" value="InterPro"/>
</dbReference>
<keyword evidence="5 10" id="KW-0812">Transmembrane</keyword>
<evidence type="ECO:0000256" key="9">
    <source>
        <dbReference type="PIRNR" id="PIRNR016636"/>
    </source>
</evidence>
<name>A0A8J2UEZ7_9BACT</name>
<evidence type="ECO:0000256" key="7">
    <source>
        <dbReference type="ARBA" id="ARBA00023136"/>
    </source>
</evidence>
<evidence type="ECO:0000256" key="2">
    <source>
        <dbReference type="ARBA" id="ARBA00010323"/>
    </source>
</evidence>
<feature type="transmembrane region" description="Helical" evidence="10">
    <location>
        <begin position="409"/>
        <end position="429"/>
    </location>
</feature>
<evidence type="ECO:0000256" key="3">
    <source>
        <dbReference type="ARBA" id="ARBA00022475"/>
    </source>
</evidence>
<protein>
    <submittedName>
        <fullName evidence="11">Alginate O-acetyltransferase</fullName>
    </submittedName>
</protein>
<feature type="transmembrane region" description="Helical" evidence="10">
    <location>
        <begin position="6"/>
        <end position="22"/>
    </location>
</feature>